<dbReference type="EMBL" id="AMZH03017393">
    <property type="protein sequence ID" value="RRT43067.1"/>
    <property type="molecule type" value="Genomic_DNA"/>
</dbReference>
<dbReference type="Proteomes" id="UP000287651">
    <property type="component" value="Unassembled WGS sequence"/>
</dbReference>
<evidence type="ECO:0000256" key="2">
    <source>
        <dbReference type="SAM" id="Phobius"/>
    </source>
</evidence>
<evidence type="ECO:0000256" key="1">
    <source>
        <dbReference type="SAM" id="MobiDB-lite"/>
    </source>
</evidence>
<dbReference type="AlphaFoldDB" id="A0A426XU86"/>
<name>A0A426XU86_ENSVE</name>
<feature type="transmembrane region" description="Helical" evidence="2">
    <location>
        <begin position="24"/>
        <end position="47"/>
    </location>
</feature>
<organism evidence="3 4">
    <name type="scientific">Ensete ventricosum</name>
    <name type="common">Abyssinian banana</name>
    <name type="synonym">Musa ensete</name>
    <dbReference type="NCBI Taxonomy" id="4639"/>
    <lineage>
        <taxon>Eukaryota</taxon>
        <taxon>Viridiplantae</taxon>
        <taxon>Streptophyta</taxon>
        <taxon>Embryophyta</taxon>
        <taxon>Tracheophyta</taxon>
        <taxon>Spermatophyta</taxon>
        <taxon>Magnoliopsida</taxon>
        <taxon>Liliopsida</taxon>
        <taxon>Zingiberales</taxon>
        <taxon>Musaceae</taxon>
        <taxon>Ensete</taxon>
    </lineage>
</organism>
<gene>
    <name evidence="3" type="ORF">B296_00054803</name>
</gene>
<comment type="caution">
    <text evidence="3">The sequence shown here is derived from an EMBL/GenBank/DDBJ whole genome shotgun (WGS) entry which is preliminary data.</text>
</comment>
<keyword evidence="2" id="KW-1133">Transmembrane helix</keyword>
<protein>
    <submittedName>
        <fullName evidence="3">Uncharacterized protein</fullName>
    </submittedName>
</protein>
<sequence>MDRSEYQWITACTRRVRNDLPTDWNANCSLPGVIVISIVAGCFRAVAVDFDRRWPISGGINRGRKKKREKKRENVESAQLSRSICPHGEKKRLPS</sequence>
<feature type="region of interest" description="Disordered" evidence="1">
    <location>
        <begin position="57"/>
        <end position="81"/>
    </location>
</feature>
<evidence type="ECO:0000313" key="4">
    <source>
        <dbReference type="Proteomes" id="UP000287651"/>
    </source>
</evidence>
<accession>A0A426XU86</accession>
<reference evidence="3 4" key="1">
    <citation type="journal article" date="2014" name="Agronomy (Basel)">
        <title>A Draft Genome Sequence for Ensete ventricosum, the Drought-Tolerant Tree Against Hunger.</title>
        <authorList>
            <person name="Harrison J."/>
            <person name="Moore K.A."/>
            <person name="Paszkiewicz K."/>
            <person name="Jones T."/>
            <person name="Grant M."/>
            <person name="Ambacheew D."/>
            <person name="Muzemil S."/>
            <person name="Studholme D.J."/>
        </authorList>
    </citation>
    <scope>NUCLEOTIDE SEQUENCE [LARGE SCALE GENOMIC DNA]</scope>
</reference>
<keyword evidence="2" id="KW-0472">Membrane</keyword>
<proteinExistence type="predicted"/>
<keyword evidence="2" id="KW-0812">Transmembrane</keyword>
<evidence type="ECO:0000313" key="3">
    <source>
        <dbReference type="EMBL" id="RRT43067.1"/>
    </source>
</evidence>